<dbReference type="Pfam" id="PF20242">
    <property type="entry name" value="Emfourin"/>
    <property type="match status" value="1"/>
</dbReference>
<evidence type="ECO:0000313" key="1">
    <source>
        <dbReference type="EMBL" id="QPT16434.1"/>
    </source>
</evidence>
<evidence type="ECO:0000313" key="2">
    <source>
        <dbReference type="Proteomes" id="UP000595058"/>
    </source>
</evidence>
<name>A0ABX6XQI2_9GAMM</name>
<accession>A0ABX6XQI2</accession>
<dbReference type="InterPro" id="IPR049457">
    <property type="entry name" value="Emfourin"/>
</dbReference>
<keyword evidence="2" id="KW-1185">Reference proteome</keyword>
<dbReference type="GeneID" id="75214308"/>
<dbReference type="EMBL" id="CP065720">
    <property type="protein sequence ID" value="QPT16434.1"/>
    <property type="molecule type" value="Genomic_DNA"/>
</dbReference>
<gene>
    <name evidence="1" type="ORF">I6G34_13385</name>
</gene>
<proteinExistence type="predicted"/>
<sequence>MKMPPLGPDTSLRLSLEGGLVAAPGLARPRQIAFTGCDAAQRQALCAVLERCLPIASKTVGAGDQRFFRVELHYRREDADAELVLQIPEDRAPQELVQLWRNGAIPGESD</sequence>
<protein>
    <submittedName>
        <fullName evidence="1">Uncharacterized protein</fullName>
    </submittedName>
</protein>
<dbReference type="Proteomes" id="UP000595058">
    <property type="component" value="Chromosome"/>
</dbReference>
<organism evidence="1 2">
    <name type="scientific">Stutzerimonas frequens</name>
    <dbReference type="NCBI Taxonomy" id="2968969"/>
    <lineage>
        <taxon>Bacteria</taxon>
        <taxon>Pseudomonadati</taxon>
        <taxon>Pseudomonadota</taxon>
        <taxon>Gammaproteobacteria</taxon>
        <taxon>Pseudomonadales</taxon>
        <taxon>Pseudomonadaceae</taxon>
        <taxon>Stutzerimonas</taxon>
    </lineage>
</organism>
<reference evidence="1 2" key="1">
    <citation type="submission" date="2020-12" db="EMBL/GenBank/DDBJ databases">
        <title>FDA dAtabase for Regulatory Grade micrObial Sequences (FDA-ARGOS): Supporting development and validation of Infectious Disease Dx tests.</title>
        <authorList>
            <person name="Sproer C."/>
            <person name="Gronow S."/>
            <person name="Severitt S."/>
            <person name="Schroder I."/>
            <person name="Tallon L."/>
            <person name="Sadzewicz L."/>
            <person name="Zhao X."/>
            <person name="Boylan J."/>
            <person name="Ott S."/>
            <person name="Bowen H."/>
            <person name="Vavikolanu K."/>
            <person name="Mehta A."/>
            <person name="Aluvathingal J."/>
            <person name="Nadendla S."/>
            <person name="Lowell S."/>
            <person name="Myers T."/>
            <person name="Yan Y."/>
            <person name="Sichtig H."/>
        </authorList>
    </citation>
    <scope>NUCLEOTIDE SEQUENCE [LARGE SCALE GENOMIC DNA]</scope>
    <source>
        <strain evidence="1 2">FDAARGOS_877</strain>
    </source>
</reference>
<dbReference type="RefSeq" id="WP_102841332.1">
    <property type="nucleotide sequence ID" value="NZ_CP065720.1"/>
</dbReference>